<dbReference type="Proteomes" id="UP001499895">
    <property type="component" value="Unassembled WGS sequence"/>
</dbReference>
<dbReference type="InterPro" id="IPR036390">
    <property type="entry name" value="WH_DNA-bd_sf"/>
</dbReference>
<dbReference type="Gene3D" id="1.10.10.10">
    <property type="entry name" value="Winged helix-like DNA-binding domain superfamily/Winged helix DNA-binding domain"/>
    <property type="match status" value="1"/>
</dbReference>
<keyword evidence="2" id="KW-0238">DNA-binding</keyword>
<evidence type="ECO:0000313" key="5">
    <source>
        <dbReference type="EMBL" id="GAA0485069.1"/>
    </source>
</evidence>
<dbReference type="InterPro" id="IPR011991">
    <property type="entry name" value="ArsR-like_HTH"/>
</dbReference>
<evidence type="ECO:0000259" key="4">
    <source>
        <dbReference type="SMART" id="SM00418"/>
    </source>
</evidence>
<dbReference type="CDD" id="cd00090">
    <property type="entry name" value="HTH_ARSR"/>
    <property type="match status" value="1"/>
</dbReference>
<evidence type="ECO:0000256" key="2">
    <source>
        <dbReference type="ARBA" id="ARBA00023125"/>
    </source>
</evidence>
<dbReference type="RefSeq" id="WP_344095428.1">
    <property type="nucleotide sequence ID" value="NZ_BAAAHB010000086.1"/>
</dbReference>
<dbReference type="EMBL" id="BAAAHB010000086">
    <property type="protein sequence ID" value="GAA0485069.1"/>
    <property type="molecule type" value="Genomic_DNA"/>
</dbReference>
<sequence>MALRIHFSSDDITQTRLAQAPDPMWEVLLSLHMLQTNDGPLVFGQWRREVRGRLSRSMRPLLALAPPRGYSPDFLTPAAATGGIDLGVSALLSTPRSRLRGDLALLAASQQRLSPCVRELAEGDVEALRDLGQAIHTYHRLALAPYWPRLQAEVGADLAARTRAASDVPTDSFDHMMRMLHPGLEWQSPVLILHGPHVHGDLHLNGQGLLLLPSFFCWRAPTVLRNHDLPPVVVYPIEHQPTQLAHDRTRGPAGKGLVALLGRTRATLLETIAEGGSTTELARSADITPATASHHVSVLREAGLIVTRRTGGAVLHTLTPLGSDLLNGRPLT</sequence>
<dbReference type="SMART" id="SM00418">
    <property type="entry name" value="HTH_ARSR"/>
    <property type="match status" value="1"/>
</dbReference>
<dbReference type="Pfam" id="PF12840">
    <property type="entry name" value="HTH_20"/>
    <property type="match status" value="1"/>
</dbReference>
<reference evidence="6" key="1">
    <citation type="journal article" date="2019" name="Int. J. Syst. Evol. Microbiol.">
        <title>The Global Catalogue of Microorganisms (GCM) 10K type strain sequencing project: providing services to taxonomists for standard genome sequencing and annotation.</title>
        <authorList>
            <consortium name="The Broad Institute Genomics Platform"/>
            <consortium name="The Broad Institute Genome Sequencing Center for Infectious Disease"/>
            <person name="Wu L."/>
            <person name="Ma J."/>
        </authorList>
    </citation>
    <scope>NUCLEOTIDE SEQUENCE [LARGE SCALE GENOMIC DNA]</scope>
    <source>
        <strain evidence="6">JCM 10649</strain>
    </source>
</reference>
<evidence type="ECO:0000256" key="3">
    <source>
        <dbReference type="ARBA" id="ARBA00023163"/>
    </source>
</evidence>
<feature type="domain" description="HTH arsR-type" evidence="4">
    <location>
        <begin position="255"/>
        <end position="327"/>
    </location>
</feature>
<dbReference type="PANTHER" id="PTHR43132">
    <property type="entry name" value="ARSENICAL RESISTANCE OPERON REPRESSOR ARSR-RELATED"/>
    <property type="match status" value="1"/>
</dbReference>
<evidence type="ECO:0000313" key="6">
    <source>
        <dbReference type="Proteomes" id="UP001499895"/>
    </source>
</evidence>
<gene>
    <name evidence="5" type="ORF">GCM10009544_53340</name>
</gene>
<keyword evidence="3" id="KW-0804">Transcription</keyword>
<dbReference type="PANTHER" id="PTHR43132:SF8">
    <property type="entry name" value="HTH-TYPE TRANSCRIPTIONAL REGULATOR KMTR"/>
    <property type="match status" value="1"/>
</dbReference>
<dbReference type="SUPFAM" id="SSF46785">
    <property type="entry name" value="Winged helix' DNA-binding domain"/>
    <property type="match status" value="1"/>
</dbReference>
<proteinExistence type="predicted"/>
<dbReference type="PRINTS" id="PR00778">
    <property type="entry name" value="HTHARSR"/>
</dbReference>
<protein>
    <submittedName>
        <fullName evidence="5">Winged helix-turn-helix domain-containing protein</fullName>
    </submittedName>
</protein>
<dbReference type="InterPro" id="IPR036388">
    <property type="entry name" value="WH-like_DNA-bd_sf"/>
</dbReference>
<dbReference type="InterPro" id="IPR001845">
    <property type="entry name" value="HTH_ArsR_DNA-bd_dom"/>
</dbReference>
<keyword evidence="6" id="KW-1185">Reference proteome</keyword>
<keyword evidence="1" id="KW-0805">Transcription regulation</keyword>
<dbReference type="InterPro" id="IPR051011">
    <property type="entry name" value="Metal_resp_trans_reg"/>
</dbReference>
<accession>A0ABP3KQL9</accession>
<comment type="caution">
    <text evidence="5">The sequence shown here is derived from an EMBL/GenBank/DDBJ whole genome shotgun (WGS) entry which is preliminary data.</text>
</comment>
<name>A0ABP3KQL9_9ACTN</name>
<evidence type="ECO:0000256" key="1">
    <source>
        <dbReference type="ARBA" id="ARBA00023015"/>
    </source>
</evidence>
<organism evidence="5 6">
    <name type="scientific">Streptomyces stramineus</name>
    <dbReference type="NCBI Taxonomy" id="173861"/>
    <lineage>
        <taxon>Bacteria</taxon>
        <taxon>Bacillati</taxon>
        <taxon>Actinomycetota</taxon>
        <taxon>Actinomycetes</taxon>
        <taxon>Kitasatosporales</taxon>
        <taxon>Streptomycetaceae</taxon>
        <taxon>Streptomyces</taxon>
    </lineage>
</organism>